<keyword evidence="4" id="KW-1185">Reference proteome</keyword>
<feature type="domain" description="N-acetyltransferase" evidence="2">
    <location>
        <begin position="24"/>
        <end position="205"/>
    </location>
</feature>
<dbReference type="GO" id="GO:0016747">
    <property type="term" value="F:acyltransferase activity, transferring groups other than amino-acyl groups"/>
    <property type="evidence" value="ECO:0007669"/>
    <property type="project" value="InterPro"/>
</dbReference>
<organism evidence="3 4">
    <name type="scientific">Kocuria coralli</name>
    <dbReference type="NCBI Taxonomy" id="1461025"/>
    <lineage>
        <taxon>Bacteria</taxon>
        <taxon>Bacillati</taxon>
        <taxon>Actinomycetota</taxon>
        <taxon>Actinomycetes</taxon>
        <taxon>Micrococcales</taxon>
        <taxon>Micrococcaceae</taxon>
        <taxon>Kocuria</taxon>
    </lineage>
</organism>
<sequence length="205" mass="22274">MKPAGSGPRVGPRTHDDGGRRPVFSLREATARDAEALTALRRRCQVQTYGPLFGRQYVRSIQSAPSGAPDEYPAGQAGAEDRGHIAEPSTRVVLAHDRDGEPVGFAIAADGPADWEYGLVGDQEPCRELVSLYTVDAVHGTGLGARLLETVLDDRSAAEPVYLWVMEGNDRAVAFYRKHGFVPLEDGLPCEGAWAGQRTFRMRRG</sequence>
<dbReference type="Pfam" id="PF00583">
    <property type="entry name" value="Acetyltransf_1"/>
    <property type="match status" value="1"/>
</dbReference>
<evidence type="ECO:0000313" key="3">
    <source>
        <dbReference type="EMBL" id="KAA9393871.1"/>
    </source>
</evidence>
<evidence type="ECO:0000256" key="1">
    <source>
        <dbReference type="SAM" id="MobiDB-lite"/>
    </source>
</evidence>
<evidence type="ECO:0000313" key="4">
    <source>
        <dbReference type="Proteomes" id="UP000325957"/>
    </source>
</evidence>
<accession>A0A5J5KYN1</accession>
<comment type="caution">
    <text evidence="3">The sequence shown here is derived from an EMBL/GenBank/DDBJ whole genome shotgun (WGS) entry which is preliminary data.</text>
</comment>
<dbReference type="OrthoDB" id="5243635at2"/>
<dbReference type="Gene3D" id="3.40.630.30">
    <property type="match status" value="1"/>
</dbReference>
<evidence type="ECO:0000259" key="2">
    <source>
        <dbReference type="PROSITE" id="PS51186"/>
    </source>
</evidence>
<dbReference type="PROSITE" id="PS51186">
    <property type="entry name" value="GNAT"/>
    <property type="match status" value="1"/>
</dbReference>
<dbReference type="RefSeq" id="WP_158034051.1">
    <property type="nucleotide sequence ID" value="NZ_ML708619.1"/>
</dbReference>
<dbReference type="EMBL" id="SZWF01000013">
    <property type="protein sequence ID" value="KAA9393871.1"/>
    <property type="molecule type" value="Genomic_DNA"/>
</dbReference>
<dbReference type="Proteomes" id="UP000325957">
    <property type="component" value="Unassembled WGS sequence"/>
</dbReference>
<dbReference type="SUPFAM" id="SSF55729">
    <property type="entry name" value="Acyl-CoA N-acyltransferases (Nat)"/>
    <property type="match status" value="1"/>
</dbReference>
<name>A0A5J5KYN1_9MICC</name>
<feature type="region of interest" description="Disordered" evidence="1">
    <location>
        <begin position="1"/>
        <end position="23"/>
    </location>
</feature>
<protein>
    <submittedName>
        <fullName evidence="3">GNAT family N-acetyltransferase</fullName>
    </submittedName>
</protein>
<dbReference type="InterPro" id="IPR016181">
    <property type="entry name" value="Acyl_CoA_acyltransferase"/>
</dbReference>
<proteinExistence type="predicted"/>
<dbReference type="AlphaFoldDB" id="A0A5J5KYN1"/>
<reference evidence="3 4" key="1">
    <citation type="submission" date="2019-05" db="EMBL/GenBank/DDBJ databases">
        <title>Kocuria coralli sp. nov., a novel actinobacterium isolated from coral reef seawater.</title>
        <authorList>
            <person name="Li J."/>
        </authorList>
    </citation>
    <scope>NUCLEOTIDE SEQUENCE [LARGE SCALE GENOMIC DNA]</scope>
    <source>
        <strain evidence="3 4">SCSIO 13007</strain>
    </source>
</reference>
<dbReference type="InterPro" id="IPR000182">
    <property type="entry name" value="GNAT_dom"/>
</dbReference>
<keyword evidence="3" id="KW-0808">Transferase</keyword>
<gene>
    <name evidence="3" type="ORF">FCK90_09370</name>
</gene>